<keyword evidence="2" id="KW-1133">Transmembrane helix</keyword>
<comment type="caution">
    <text evidence="4">The sequence shown here is derived from an EMBL/GenBank/DDBJ whole genome shotgun (WGS) entry which is preliminary data.</text>
</comment>
<evidence type="ECO:0000256" key="3">
    <source>
        <dbReference type="SAM" id="SignalP"/>
    </source>
</evidence>
<feature type="signal peptide" evidence="3">
    <location>
        <begin position="1"/>
        <end position="18"/>
    </location>
</feature>
<evidence type="ECO:0000256" key="2">
    <source>
        <dbReference type="SAM" id="Phobius"/>
    </source>
</evidence>
<feature type="region of interest" description="Disordered" evidence="1">
    <location>
        <begin position="73"/>
        <end position="99"/>
    </location>
</feature>
<sequence length="124" mass="14447">MRLVYLIILMHALLYIQSKFQDPLIHKCGKSFYYKRPEHYQRLDRSQPVSLVLSTKPQNRKLRAIRLVPLKSQTRKSDRVHTGGESEDPDKYHLRDSLDEGVPPPLLLILLTLGTYMIVTGLYD</sequence>
<keyword evidence="5" id="KW-1185">Reference proteome</keyword>
<name>A0A8J8P981_HALGN</name>
<dbReference type="AlphaFoldDB" id="A0A8J8P981"/>
<organism evidence="4 5">
    <name type="scientific">Halteria grandinella</name>
    <dbReference type="NCBI Taxonomy" id="5974"/>
    <lineage>
        <taxon>Eukaryota</taxon>
        <taxon>Sar</taxon>
        <taxon>Alveolata</taxon>
        <taxon>Ciliophora</taxon>
        <taxon>Intramacronucleata</taxon>
        <taxon>Spirotrichea</taxon>
        <taxon>Stichotrichia</taxon>
        <taxon>Sporadotrichida</taxon>
        <taxon>Halteriidae</taxon>
        <taxon>Halteria</taxon>
    </lineage>
</organism>
<keyword evidence="2" id="KW-0812">Transmembrane</keyword>
<evidence type="ECO:0000256" key="1">
    <source>
        <dbReference type="SAM" id="MobiDB-lite"/>
    </source>
</evidence>
<dbReference type="Proteomes" id="UP000785679">
    <property type="component" value="Unassembled WGS sequence"/>
</dbReference>
<gene>
    <name evidence="4" type="ORF">FGO68_gene8384</name>
</gene>
<feature type="chain" id="PRO_5035172166" evidence="3">
    <location>
        <begin position="19"/>
        <end position="124"/>
    </location>
</feature>
<accession>A0A8J8P981</accession>
<feature type="transmembrane region" description="Helical" evidence="2">
    <location>
        <begin position="105"/>
        <end position="123"/>
    </location>
</feature>
<keyword evidence="2" id="KW-0472">Membrane</keyword>
<feature type="compositionally biased region" description="Basic and acidic residues" evidence="1">
    <location>
        <begin position="75"/>
        <end position="98"/>
    </location>
</feature>
<dbReference type="EMBL" id="RRYP01000002">
    <property type="protein sequence ID" value="TNV88259.1"/>
    <property type="molecule type" value="Genomic_DNA"/>
</dbReference>
<proteinExistence type="predicted"/>
<evidence type="ECO:0000313" key="5">
    <source>
        <dbReference type="Proteomes" id="UP000785679"/>
    </source>
</evidence>
<protein>
    <submittedName>
        <fullName evidence="4">Uncharacterized protein</fullName>
    </submittedName>
</protein>
<reference evidence="4" key="1">
    <citation type="submission" date="2019-06" db="EMBL/GenBank/DDBJ databases">
        <authorList>
            <person name="Zheng W."/>
        </authorList>
    </citation>
    <scope>NUCLEOTIDE SEQUENCE</scope>
    <source>
        <strain evidence="4">QDHG01</strain>
    </source>
</reference>
<keyword evidence="3" id="KW-0732">Signal</keyword>
<evidence type="ECO:0000313" key="4">
    <source>
        <dbReference type="EMBL" id="TNV88259.1"/>
    </source>
</evidence>